<dbReference type="OrthoDB" id="2717873at2"/>
<sequence>MAKEVNYTLPKNTSWSARWPQWIGFVTAIWSLLYGLLGLYWMLGGNGFPFGPGDPNGAQESVLEGLRVETGAPVIAVLGLIGVLLALIMSFRWGGKVVRIPLLTIAILLAAALLIIIPDRRVLMAVAYAPIFLIGAPFHWPPVSFSKAIPWPVINQAILMVGGALWAATAVTYNRSIRGACTHCGRLSTQSEEISKQKALYWGKWAVAFAAMIPIVYAATRWIWALGIPLGISEQMLREGQASGMWLAGASLASVSIVGSILTLGLVQRWGEIFPRWMIGLAGKRVPPRLAIIPATIVALVVTSAGLEYVRIVATRASFIESWTTMGPELLWPFWGVALGAATLAYAYRRRERCKYCS</sequence>
<keyword evidence="1" id="KW-0812">Transmembrane</keyword>
<feature type="transmembrane region" description="Helical" evidence="1">
    <location>
        <begin position="205"/>
        <end position="224"/>
    </location>
</feature>
<evidence type="ECO:0000256" key="1">
    <source>
        <dbReference type="SAM" id="Phobius"/>
    </source>
</evidence>
<evidence type="ECO:0000313" key="2">
    <source>
        <dbReference type="EMBL" id="GCE31620.1"/>
    </source>
</evidence>
<keyword evidence="3" id="KW-1185">Reference proteome</keyword>
<dbReference type="AlphaFoldDB" id="A0A402BJV6"/>
<dbReference type="EMBL" id="BIFT01000002">
    <property type="protein sequence ID" value="GCE31620.1"/>
    <property type="molecule type" value="Genomic_DNA"/>
</dbReference>
<proteinExistence type="predicted"/>
<evidence type="ECO:0000313" key="3">
    <source>
        <dbReference type="Proteomes" id="UP000287171"/>
    </source>
</evidence>
<dbReference type="Proteomes" id="UP000287171">
    <property type="component" value="Unassembled WGS sequence"/>
</dbReference>
<protein>
    <submittedName>
        <fullName evidence="2">Uncharacterized protein</fullName>
    </submittedName>
</protein>
<feature type="transmembrane region" description="Helical" evidence="1">
    <location>
        <begin position="288"/>
        <end position="310"/>
    </location>
</feature>
<feature type="transmembrane region" description="Helical" evidence="1">
    <location>
        <begin position="330"/>
        <end position="348"/>
    </location>
</feature>
<reference evidence="3" key="1">
    <citation type="submission" date="2018-12" db="EMBL/GenBank/DDBJ databases">
        <title>Tengunoibacter tsumagoiensis gen. nov., sp. nov., Dictyobacter kobayashii sp. nov., D. alpinus sp. nov., and D. joshuensis sp. nov. and description of Dictyobacteraceae fam. nov. within the order Ktedonobacterales isolated from Tengu-no-mugimeshi.</title>
        <authorList>
            <person name="Wang C.M."/>
            <person name="Zheng Y."/>
            <person name="Sakai Y."/>
            <person name="Toyoda A."/>
            <person name="Minakuchi Y."/>
            <person name="Abe K."/>
            <person name="Yokota A."/>
            <person name="Yabe S."/>
        </authorList>
    </citation>
    <scope>NUCLEOTIDE SEQUENCE [LARGE SCALE GENOMIC DNA]</scope>
    <source>
        <strain evidence="3">Uno16</strain>
    </source>
</reference>
<feature type="transmembrane region" description="Helical" evidence="1">
    <location>
        <begin position="97"/>
        <end position="117"/>
    </location>
</feature>
<feature type="transmembrane region" description="Helical" evidence="1">
    <location>
        <begin position="71"/>
        <end position="91"/>
    </location>
</feature>
<feature type="transmembrane region" description="Helical" evidence="1">
    <location>
        <begin position="244"/>
        <end position="267"/>
    </location>
</feature>
<gene>
    <name evidence="2" type="ORF">KDA_71040</name>
</gene>
<dbReference type="RefSeq" id="WP_126631564.1">
    <property type="nucleotide sequence ID" value="NZ_BIFT01000002.1"/>
</dbReference>
<comment type="caution">
    <text evidence="2">The sequence shown here is derived from an EMBL/GenBank/DDBJ whole genome shotgun (WGS) entry which is preliminary data.</text>
</comment>
<keyword evidence="1" id="KW-0472">Membrane</keyword>
<feature type="transmembrane region" description="Helical" evidence="1">
    <location>
        <begin position="22"/>
        <end position="43"/>
    </location>
</feature>
<keyword evidence="1" id="KW-1133">Transmembrane helix</keyword>
<feature type="transmembrane region" description="Helical" evidence="1">
    <location>
        <begin position="153"/>
        <end position="173"/>
    </location>
</feature>
<name>A0A402BJV6_9CHLR</name>
<organism evidence="2 3">
    <name type="scientific">Dictyobacter alpinus</name>
    <dbReference type="NCBI Taxonomy" id="2014873"/>
    <lineage>
        <taxon>Bacteria</taxon>
        <taxon>Bacillati</taxon>
        <taxon>Chloroflexota</taxon>
        <taxon>Ktedonobacteria</taxon>
        <taxon>Ktedonobacterales</taxon>
        <taxon>Dictyobacteraceae</taxon>
        <taxon>Dictyobacter</taxon>
    </lineage>
</organism>
<accession>A0A402BJV6</accession>